<evidence type="ECO:0000313" key="7">
    <source>
        <dbReference type="Proteomes" id="UP000321822"/>
    </source>
</evidence>
<comment type="caution">
    <text evidence="6">The sequence shown here is derived from an EMBL/GenBank/DDBJ whole genome shotgun (WGS) entry which is preliminary data.</text>
</comment>
<sequence length="265" mass="29664">MTEKTNKKDSSSGKKHYSAPALEKGLDLLELLSNEVDGLNIAEITSRLDKSVGELFRMLAVLEQRGYIETSKDNDKYRLTLKMFSLSNRFPPIKRLTSFANPLMRRLSYVIEQSCHLVIYYEGKGHVVVQQDSPSTRIFSVRLGAEAPLMNTCSGHLLLAFSDLEKREIMLNRIPDNHPKPNEKAFQSILNKVVKQGFESIISAQAQGVKDIGYPVFDDTGQIAAALVIPFIGFLDGSQSKDTDLVHENIKSIAEEMSRLLGFEV</sequence>
<organism evidence="6 7">
    <name type="scientific">Colwellia demingiae</name>
    <dbReference type="NCBI Taxonomy" id="89401"/>
    <lineage>
        <taxon>Bacteria</taxon>
        <taxon>Pseudomonadati</taxon>
        <taxon>Pseudomonadota</taxon>
        <taxon>Gammaproteobacteria</taxon>
        <taxon>Alteromonadales</taxon>
        <taxon>Colwelliaceae</taxon>
        <taxon>Colwellia</taxon>
    </lineage>
</organism>
<dbReference type="Gene3D" id="1.10.10.10">
    <property type="entry name" value="Winged helix-like DNA-binding domain superfamily/Winged helix DNA-binding domain"/>
    <property type="match status" value="1"/>
</dbReference>
<dbReference type="InterPro" id="IPR036390">
    <property type="entry name" value="WH_DNA-bd_sf"/>
</dbReference>
<dbReference type="RefSeq" id="WP_146789346.1">
    <property type="nucleotide sequence ID" value="NZ_VOLT01000007.1"/>
</dbReference>
<keyword evidence="2" id="KW-0238">DNA-binding</keyword>
<keyword evidence="3" id="KW-0804">Transcription</keyword>
<dbReference type="SUPFAM" id="SSF55781">
    <property type="entry name" value="GAF domain-like"/>
    <property type="match status" value="1"/>
</dbReference>
<dbReference type="InterPro" id="IPR005471">
    <property type="entry name" value="Tscrpt_reg_IclR_N"/>
</dbReference>
<dbReference type="InterPro" id="IPR050707">
    <property type="entry name" value="HTH_MetabolicPath_Reg"/>
</dbReference>
<dbReference type="PROSITE" id="PS51077">
    <property type="entry name" value="HTH_ICLR"/>
    <property type="match status" value="1"/>
</dbReference>
<dbReference type="AlphaFoldDB" id="A0A5C6QDW6"/>
<dbReference type="OrthoDB" id="9807558at2"/>
<dbReference type="SMART" id="SM00346">
    <property type="entry name" value="HTH_ICLR"/>
    <property type="match status" value="1"/>
</dbReference>
<dbReference type="GO" id="GO:0003677">
    <property type="term" value="F:DNA binding"/>
    <property type="evidence" value="ECO:0007669"/>
    <property type="project" value="UniProtKB-KW"/>
</dbReference>
<keyword evidence="1" id="KW-0805">Transcription regulation</keyword>
<evidence type="ECO:0000259" key="4">
    <source>
        <dbReference type="PROSITE" id="PS51077"/>
    </source>
</evidence>
<dbReference type="GO" id="GO:0045892">
    <property type="term" value="P:negative regulation of DNA-templated transcription"/>
    <property type="evidence" value="ECO:0007669"/>
    <property type="project" value="TreeGrafter"/>
</dbReference>
<dbReference type="SUPFAM" id="SSF46785">
    <property type="entry name" value="Winged helix' DNA-binding domain"/>
    <property type="match status" value="1"/>
</dbReference>
<gene>
    <name evidence="6" type="ORF">ESZ36_14990</name>
</gene>
<dbReference type="Proteomes" id="UP000321822">
    <property type="component" value="Unassembled WGS sequence"/>
</dbReference>
<feature type="domain" description="IclR-ED" evidence="5">
    <location>
        <begin position="82"/>
        <end position="263"/>
    </location>
</feature>
<dbReference type="Pfam" id="PF01614">
    <property type="entry name" value="IclR_C"/>
    <property type="match status" value="1"/>
</dbReference>
<evidence type="ECO:0000259" key="5">
    <source>
        <dbReference type="PROSITE" id="PS51078"/>
    </source>
</evidence>
<dbReference type="PROSITE" id="PS51078">
    <property type="entry name" value="ICLR_ED"/>
    <property type="match status" value="1"/>
</dbReference>
<dbReference type="PANTHER" id="PTHR30136">
    <property type="entry name" value="HELIX-TURN-HELIX TRANSCRIPTIONAL REGULATOR, ICLR FAMILY"/>
    <property type="match status" value="1"/>
</dbReference>
<evidence type="ECO:0000256" key="2">
    <source>
        <dbReference type="ARBA" id="ARBA00023125"/>
    </source>
</evidence>
<name>A0A5C6QDW6_9GAMM</name>
<dbReference type="InterPro" id="IPR029016">
    <property type="entry name" value="GAF-like_dom_sf"/>
</dbReference>
<evidence type="ECO:0000313" key="6">
    <source>
        <dbReference type="EMBL" id="TWX66857.1"/>
    </source>
</evidence>
<dbReference type="GO" id="GO:0003700">
    <property type="term" value="F:DNA-binding transcription factor activity"/>
    <property type="evidence" value="ECO:0007669"/>
    <property type="project" value="TreeGrafter"/>
</dbReference>
<protein>
    <submittedName>
        <fullName evidence="6">IclR family transcriptional regulator</fullName>
    </submittedName>
</protein>
<keyword evidence="7" id="KW-1185">Reference proteome</keyword>
<feature type="domain" description="HTH iclR-type" evidence="4">
    <location>
        <begin position="19"/>
        <end position="81"/>
    </location>
</feature>
<dbReference type="InterPro" id="IPR014757">
    <property type="entry name" value="Tscrpt_reg_IclR_C"/>
</dbReference>
<dbReference type="Pfam" id="PF09339">
    <property type="entry name" value="HTH_IclR"/>
    <property type="match status" value="1"/>
</dbReference>
<reference evidence="6 7" key="1">
    <citation type="submission" date="2019-07" db="EMBL/GenBank/DDBJ databases">
        <title>Genomes of sea-ice associated Colwellia species.</title>
        <authorList>
            <person name="Bowman J.P."/>
        </authorList>
    </citation>
    <scope>NUCLEOTIDE SEQUENCE [LARGE SCALE GENOMIC DNA]</scope>
    <source>
        <strain evidence="6 7">ACAM 459</strain>
    </source>
</reference>
<accession>A0A5C6QDW6</accession>
<dbReference type="EMBL" id="VOLT01000007">
    <property type="protein sequence ID" value="TWX66857.1"/>
    <property type="molecule type" value="Genomic_DNA"/>
</dbReference>
<dbReference type="InterPro" id="IPR036388">
    <property type="entry name" value="WH-like_DNA-bd_sf"/>
</dbReference>
<evidence type="ECO:0000256" key="3">
    <source>
        <dbReference type="ARBA" id="ARBA00023163"/>
    </source>
</evidence>
<dbReference type="PANTHER" id="PTHR30136:SF7">
    <property type="entry name" value="HTH-TYPE TRANSCRIPTIONAL REGULATOR KDGR-RELATED"/>
    <property type="match status" value="1"/>
</dbReference>
<evidence type="ECO:0000256" key="1">
    <source>
        <dbReference type="ARBA" id="ARBA00023015"/>
    </source>
</evidence>
<dbReference type="Gene3D" id="3.30.450.40">
    <property type="match status" value="1"/>
</dbReference>
<proteinExistence type="predicted"/>